<dbReference type="OrthoDB" id="7866065at2759"/>
<evidence type="ECO:0000256" key="2">
    <source>
        <dbReference type="ARBA" id="ARBA00004251"/>
    </source>
</evidence>
<evidence type="ECO:0000313" key="15">
    <source>
        <dbReference type="EMBL" id="CAG5119456.1"/>
    </source>
</evidence>
<dbReference type="EMBL" id="CAJHNH020000716">
    <property type="protein sequence ID" value="CAG5119456.1"/>
    <property type="molecule type" value="Genomic_DNA"/>
</dbReference>
<dbReference type="GO" id="GO:0031982">
    <property type="term" value="C:vesicle"/>
    <property type="evidence" value="ECO:0007669"/>
    <property type="project" value="UniProtKB-SubCell"/>
</dbReference>
<evidence type="ECO:0000259" key="14">
    <source>
        <dbReference type="Pfam" id="PF25294"/>
    </source>
</evidence>
<comment type="caution">
    <text evidence="15">The sequence shown here is derived from an EMBL/GenBank/DDBJ whole genome shotgun (WGS) entry which is preliminary data.</text>
</comment>
<accession>A0A8S3YYW3</accession>
<feature type="domain" description="Renin receptor N-terminal" evidence="14">
    <location>
        <begin position="5"/>
        <end position="255"/>
    </location>
</feature>
<evidence type="ECO:0000256" key="12">
    <source>
        <dbReference type="SAM" id="Phobius"/>
    </source>
</evidence>
<dbReference type="GO" id="GO:0005789">
    <property type="term" value="C:endoplasmic reticulum membrane"/>
    <property type="evidence" value="ECO:0007669"/>
    <property type="project" value="UniProtKB-SubCell"/>
</dbReference>
<dbReference type="GO" id="GO:0030177">
    <property type="term" value="P:positive regulation of Wnt signaling pathway"/>
    <property type="evidence" value="ECO:0007669"/>
    <property type="project" value="TreeGrafter"/>
</dbReference>
<dbReference type="PANTHER" id="PTHR13351:SF1">
    <property type="entry name" value="RENIN RECEPTOR"/>
    <property type="match status" value="1"/>
</dbReference>
<evidence type="ECO:0000256" key="3">
    <source>
        <dbReference type="ARBA" id="ARBA00004373"/>
    </source>
</evidence>
<keyword evidence="5" id="KW-0165">Cleavage on pair of basic residues</keyword>
<evidence type="ECO:0000256" key="4">
    <source>
        <dbReference type="ARBA" id="ARBA00022475"/>
    </source>
</evidence>
<feature type="domain" description="Renin receptor-like C-terminal transmembrane spanning segment" evidence="13">
    <location>
        <begin position="265"/>
        <end position="340"/>
    </location>
</feature>
<name>A0A8S3YYW3_9EUPU</name>
<organism evidence="15 16">
    <name type="scientific">Candidula unifasciata</name>
    <dbReference type="NCBI Taxonomy" id="100452"/>
    <lineage>
        <taxon>Eukaryota</taxon>
        <taxon>Metazoa</taxon>
        <taxon>Spiralia</taxon>
        <taxon>Lophotrochozoa</taxon>
        <taxon>Mollusca</taxon>
        <taxon>Gastropoda</taxon>
        <taxon>Heterobranchia</taxon>
        <taxon>Euthyneura</taxon>
        <taxon>Panpulmonata</taxon>
        <taxon>Eupulmonata</taxon>
        <taxon>Stylommatophora</taxon>
        <taxon>Helicina</taxon>
        <taxon>Helicoidea</taxon>
        <taxon>Geomitridae</taxon>
        <taxon>Candidula</taxon>
    </lineage>
</organism>
<keyword evidence="10 12" id="KW-0472">Membrane</keyword>
<evidence type="ECO:0000256" key="5">
    <source>
        <dbReference type="ARBA" id="ARBA00022685"/>
    </source>
</evidence>
<evidence type="ECO:0000256" key="1">
    <source>
        <dbReference type="ARBA" id="ARBA00004115"/>
    </source>
</evidence>
<evidence type="ECO:0000256" key="9">
    <source>
        <dbReference type="ARBA" id="ARBA00022989"/>
    </source>
</evidence>
<dbReference type="InterPro" id="IPR056780">
    <property type="entry name" value="Renin_r_C"/>
</dbReference>
<reference evidence="15" key="1">
    <citation type="submission" date="2021-04" db="EMBL/GenBank/DDBJ databases">
        <authorList>
            <consortium name="Molecular Ecology Group"/>
        </authorList>
    </citation>
    <scope>NUCLEOTIDE SEQUENCE</scope>
</reference>
<keyword evidence="4" id="KW-1003">Cell membrane</keyword>
<evidence type="ECO:0000256" key="10">
    <source>
        <dbReference type="ARBA" id="ARBA00023136"/>
    </source>
</evidence>
<protein>
    <recommendedName>
        <fullName evidence="17">Renin receptor</fullName>
    </recommendedName>
</protein>
<evidence type="ECO:0000256" key="8">
    <source>
        <dbReference type="ARBA" id="ARBA00022824"/>
    </source>
</evidence>
<keyword evidence="7" id="KW-0732">Signal</keyword>
<keyword evidence="8" id="KW-0256">Endoplasmic reticulum</keyword>
<dbReference type="InterPro" id="IPR057318">
    <property type="entry name" value="RENR_N"/>
</dbReference>
<proteinExistence type="predicted"/>
<dbReference type="Proteomes" id="UP000678393">
    <property type="component" value="Unassembled WGS sequence"/>
</dbReference>
<evidence type="ECO:0000256" key="11">
    <source>
        <dbReference type="ARBA" id="ARBA00023170"/>
    </source>
</evidence>
<dbReference type="GO" id="GO:0098588">
    <property type="term" value="C:bounding membrane of organelle"/>
    <property type="evidence" value="ECO:0007669"/>
    <property type="project" value="UniProtKB-ARBA"/>
</dbReference>
<keyword evidence="11" id="KW-0675">Receptor</keyword>
<keyword evidence="16" id="KW-1185">Reference proteome</keyword>
<dbReference type="Pfam" id="PF25294">
    <property type="entry name" value="RENR_N"/>
    <property type="match status" value="1"/>
</dbReference>
<evidence type="ECO:0000259" key="13">
    <source>
        <dbReference type="Pfam" id="PF07850"/>
    </source>
</evidence>
<dbReference type="GO" id="GO:0038023">
    <property type="term" value="F:signaling receptor activity"/>
    <property type="evidence" value="ECO:0007669"/>
    <property type="project" value="InterPro"/>
</dbReference>
<keyword evidence="6 12" id="KW-0812">Transmembrane</keyword>
<comment type="subcellular location">
    <subcellularLocation>
        <location evidence="2">Cell membrane</location>
        <topology evidence="2">Single-pass type I membrane protein</topology>
    </subcellularLocation>
    <subcellularLocation>
        <location evidence="1">Endoplasmic reticulum membrane</location>
        <topology evidence="1">Single-pass type I membrane protein</topology>
    </subcellularLocation>
    <subcellularLocation>
        <location evidence="3">Vesicle</location>
    </subcellularLocation>
</comment>
<evidence type="ECO:0000313" key="16">
    <source>
        <dbReference type="Proteomes" id="UP000678393"/>
    </source>
</evidence>
<evidence type="ECO:0000256" key="7">
    <source>
        <dbReference type="ARBA" id="ARBA00022729"/>
    </source>
</evidence>
<dbReference type="InterPro" id="IPR012493">
    <property type="entry name" value="Renin_rcpt"/>
</dbReference>
<dbReference type="GO" id="GO:0009897">
    <property type="term" value="C:external side of plasma membrane"/>
    <property type="evidence" value="ECO:0007669"/>
    <property type="project" value="TreeGrafter"/>
</dbReference>
<evidence type="ECO:0000256" key="6">
    <source>
        <dbReference type="ARBA" id="ARBA00022692"/>
    </source>
</evidence>
<feature type="transmembrane region" description="Helical" evidence="12">
    <location>
        <begin position="301"/>
        <end position="321"/>
    </location>
</feature>
<dbReference type="Pfam" id="PF07850">
    <property type="entry name" value="Renin_r"/>
    <property type="match status" value="1"/>
</dbReference>
<dbReference type="PANTHER" id="PTHR13351">
    <property type="entry name" value="RENIN RECEPTOR"/>
    <property type="match status" value="1"/>
</dbReference>
<keyword evidence="9 12" id="KW-1133">Transmembrane helix</keyword>
<sequence length="343" mass="38243">HLCGGQQLYVKHLPSYISVQRQTPDSPVSSSDLHNVLAGPLGLSNKKSILQSKSVLKRPKANVLFTVVTHKDQVLPIDSVASFPVEWDVPYVDIENLMNNVQSKFLDKEPVMLDLMSSNQFFDIKTSSALFQSLPSSFDHALERLLHPDSILNRLSASQGSSLNSSVSADRGLLAEMQMVDDTIRTFKKNAGSLNTKTPDLLSFTLTGLRDVGQEHGVNSQQAKDAQRIITEHLNQITEELKKLYKGNVMVEVLVAPYVDQAKARKTRSLMEVSATSANVSASALNLEIDYYPDFPAIFNIVLWLMIILLITIFFVAYGIWNLNPNLDSILYRVPQDDLKKLN</sequence>
<dbReference type="AlphaFoldDB" id="A0A8S3YYW3"/>
<evidence type="ECO:0008006" key="17">
    <source>
        <dbReference type="Google" id="ProtNLM"/>
    </source>
</evidence>
<gene>
    <name evidence="15" type="ORF">CUNI_LOCUS5014</name>
</gene>
<feature type="non-terminal residue" evidence="15">
    <location>
        <position position="1"/>
    </location>
</feature>